<reference evidence="1" key="1">
    <citation type="submission" date="2023-07" db="EMBL/GenBank/DDBJ databases">
        <title>draft genome sequence of fig (Ficus carica).</title>
        <authorList>
            <person name="Takahashi T."/>
            <person name="Nishimura K."/>
        </authorList>
    </citation>
    <scope>NUCLEOTIDE SEQUENCE</scope>
</reference>
<gene>
    <name evidence="1" type="ORF">TIFTF001_023679</name>
</gene>
<protein>
    <submittedName>
        <fullName evidence="1">Uncharacterized protein</fullName>
    </submittedName>
</protein>
<sequence>MRLQWPRFSLKPEPDRAQDPCTARIGSTGDLNEIGNSCTGFLENNAEKEGRTQQCPNRIQPSDTTNANKVSNLLATADARWWSVAGQAVKCGSLQSPLHQQELLRALGLHPPPTSTRKPSWFWFQLFSPRCCGCGFFSFRSISDGLVWWSWMAHEVAFNAWQMGRSDPLTKSLISTFEHPTKKNGKDDGEASVREAAKLRSSLQIFVFIT</sequence>
<evidence type="ECO:0000313" key="2">
    <source>
        <dbReference type="Proteomes" id="UP001187192"/>
    </source>
</evidence>
<organism evidence="1 2">
    <name type="scientific">Ficus carica</name>
    <name type="common">Common fig</name>
    <dbReference type="NCBI Taxonomy" id="3494"/>
    <lineage>
        <taxon>Eukaryota</taxon>
        <taxon>Viridiplantae</taxon>
        <taxon>Streptophyta</taxon>
        <taxon>Embryophyta</taxon>
        <taxon>Tracheophyta</taxon>
        <taxon>Spermatophyta</taxon>
        <taxon>Magnoliopsida</taxon>
        <taxon>eudicotyledons</taxon>
        <taxon>Gunneridae</taxon>
        <taxon>Pentapetalae</taxon>
        <taxon>rosids</taxon>
        <taxon>fabids</taxon>
        <taxon>Rosales</taxon>
        <taxon>Moraceae</taxon>
        <taxon>Ficeae</taxon>
        <taxon>Ficus</taxon>
    </lineage>
</organism>
<evidence type="ECO:0000313" key="1">
    <source>
        <dbReference type="EMBL" id="GMN54551.1"/>
    </source>
</evidence>
<keyword evidence="2" id="KW-1185">Reference proteome</keyword>
<proteinExistence type="predicted"/>
<comment type="caution">
    <text evidence="1">The sequence shown here is derived from an EMBL/GenBank/DDBJ whole genome shotgun (WGS) entry which is preliminary data.</text>
</comment>
<dbReference type="EMBL" id="BTGU01000052">
    <property type="protein sequence ID" value="GMN54551.1"/>
    <property type="molecule type" value="Genomic_DNA"/>
</dbReference>
<accession>A0AA88DFH2</accession>
<dbReference type="AlphaFoldDB" id="A0AA88DFH2"/>
<name>A0AA88DFH2_FICCA</name>
<dbReference type="Proteomes" id="UP001187192">
    <property type="component" value="Unassembled WGS sequence"/>
</dbReference>